<dbReference type="Proteomes" id="UP000230069">
    <property type="component" value="Unassembled WGS sequence"/>
</dbReference>
<dbReference type="GO" id="GO:0009416">
    <property type="term" value="P:response to light stimulus"/>
    <property type="evidence" value="ECO:0007669"/>
    <property type="project" value="TreeGrafter"/>
</dbReference>
<feature type="region of interest" description="Disordered" evidence="1">
    <location>
        <begin position="104"/>
        <end position="168"/>
    </location>
</feature>
<protein>
    <submittedName>
        <fullName evidence="2">Uncharacterized protein</fullName>
    </submittedName>
</protein>
<evidence type="ECO:0000313" key="3">
    <source>
        <dbReference type="Proteomes" id="UP000230069"/>
    </source>
</evidence>
<accession>A0A2G5CHC4</accession>
<feature type="region of interest" description="Disordered" evidence="1">
    <location>
        <begin position="206"/>
        <end position="315"/>
    </location>
</feature>
<gene>
    <name evidence="2" type="ORF">AQUCO_05400055v1</name>
</gene>
<dbReference type="PANTHER" id="PTHR31008:SF4">
    <property type="entry name" value="COP1-INTERACTING PROTEIN 7"/>
    <property type="match status" value="1"/>
</dbReference>
<feature type="region of interest" description="Disordered" evidence="1">
    <location>
        <begin position="430"/>
        <end position="484"/>
    </location>
</feature>
<feature type="compositionally biased region" description="Basic and acidic residues" evidence="1">
    <location>
        <begin position="31"/>
        <end position="43"/>
    </location>
</feature>
<keyword evidence="3" id="KW-1185">Reference proteome</keyword>
<feature type="compositionally biased region" description="Basic and acidic residues" evidence="1">
    <location>
        <begin position="206"/>
        <end position="215"/>
    </location>
</feature>
<sequence length="501" mass="54455">MIQDRLADDQSDSQWRTDISLVSGLTAAPQHESDIPDPSRDKSGMSGSYEPDDLYMMLDRNSGADPAAGWAAEVDYSMDLSLTEVAKQNSGIDVNDCIADKQVDGTISDSKSNGNSAKKQAGNDTRSKPLRGSLGKSKTEIISRNKKPSTISRVPMHKTKFETEEETRKRMEELVIERQKRIAERSAARGLTPAAAKKAPVEIKKATIVKDDKRTKNLSLNKPGITNSTVNRLTSSTGPLKSTKSMKTSTKENGEIVTNLSSKNTKDENKKSKLNLAKSSRQLNGSHSPLSDVKDKDQSNGSESKPKIQLRVPQEVQPLVDTHISADKEFHGQSSTVSQVAQTSSVKIDTVGDKSCNVDTVGIKLPLDEHSARLDSTPLENGRVYIASPVLQDYKKVGYGLQDSGVAIESSLDVPQAELRRVLDSSAVDNGSADDRILTSTEISEEATPDWGESTPPSATEFSLDQSHSRKKWTSDEPSPSSAKGFKKLLLFGRKKVQVAA</sequence>
<feature type="compositionally biased region" description="Polar residues" evidence="1">
    <location>
        <begin position="455"/>
        <end position="466"/>
    </location>
</feature>
<organism evidence="2 3">
    <name type="scientific">Aquilegia coerulea</name>
    <name type="common">Rocky mountain columbine</name>
    <dbReference type="NCBI Taxonomy" id="218851"/>
    <lineage>
        <taxon>Eukaryota</taxon>
        <taxon>Viridiplantae</taxon>
        <taxon>Streptophyta</taxon>
        <taxon>Embryophyta</taxon>
        <taxon>Tracheophyta</taxon>
        <taxon>Spermatophyta</taxon>
        <taxon>Magnoliopsida</taxon>
        <taxon>Ranunculales</taxon>
        <taxon>Ranunculaceae</taxon>
        <taxon>Thalictroideae</taxon>
        <taxon>Aquilegia</taxon>
    </lineage>
</organism>
<feature type="compositionally biased region" description="Basic and acidic residues" evidence="1">
    <location>
        <begin position="159"/>
        <end position="168"/>
    </location>
</feature>
<dbReference type="EMBL" id="KZ305071">
    <property type="protein sequence ID" value="PIA30685.1"/>
    <property type="molecule type" value="Genomic_DNA"/>
</dbReference>
<proteinExistence type="predicted"/>
<evidence type="ECO:0000256" key="1">
    <source>
        <dbReference type="SAM" id="MobiDB-lite"/>
    </source>
</evidence>
<dbReference type="AlphaFoldDB" id="A0A2G5CHC4"/>
<dbReference type="STRING" id="218851.A0A2G5CHC4"/>
<dbReference type="GO" id="GO:0045893">
    <property type="term" value="P:positive regulation of DNA-templated transcription"/>
    <property type="evidence" value="ECO:0007669"/>
    <property type="project" value="TreeGrafter"/>
</dbReference>
<feature type="region of interest" description="Disordered" evidence="1">
    <location>
        <begin position="23"/>
        <end position="62"/>
    </location>
</feature>
<name>A0A2G5CHC4_AQUCA</name>
<dbReference type="PANTHER" id="PTHR31008">
    <property type="entry name" value="COP1-INTERACTING PROTEIN-RELATED"/>
    <property type="match status" value="1"/>
</dbReference>
<feature type="compositionally biased region" description="Polar residues" evidence="1">
    <location>
        <begin position="217"/>
        <end position="240"/>
    </location>
</feature>
<feature type="compositionally biased region" description="Polar residues" evidence="1">
    <location>
        <begin position="105"/>
        <end position="124"/>
    </location>
</feature>
<reference evidence="2 3" key="1">
    <citation type="submission" date="2017-09" db="EMBL/GenBank/DDBJ databases">
        <title>WGS assembly of Aquilegia coerulea Goldsmith.</title>
        <authorList>
            <person name="Hodges S."/>
            <person name="Kramer E."/>
            <person name="Nordborg M."/>
            <person name="Tomkins J."/>
            <person name="Borevitz J."/>
            <person name="Derieg N."/>
            <person name="Yan J."/>
            <person name="Mihaltcheva S."/>
            <person name="Hayes R.D."/>
            <person name="Rokhsar D."/>
        </authorList>
    </citation>
    <scope>NUCLEOTIDE SEQUENCE [LARGE SCALE GENOMIC DNA]</scope>
    <source>
        <strain evidence="3">cv. Goldsmith</strain>
    </source>
</reference>
<dbReference type="OrthoDB" id="1749136at2759"/>
<evidence type="ECO:0000313" key="2">
    <source>
        <dbReference type="EMBL" id="PIA30685.1"/>
    </source>
</evidence>
<dbReference type="InParanoid" id="A0A2G5CHC4"/>